<proteinExistence type="evidence at transcript level"/>
<feature type="chain" id="PRO_5001517734" evidence="1">
    <location>
        <begin position="25"/>
        <end position="209"/>
    </location>
</feature>
<dbReference type="InterPro" id="IPR012674">
    <property type="entry name" value="Calycin"/>
</dbReference>
<dbReference type="EMBL" id="GBBM01004423">
    <property type="protein sequence ID" value="JAC30995.1"/>
    <property type="molecule type" value="mRNA"/>
</dbReference>
<sequence length="209" mass="24577">MCFSTSKGRFASVLVLLFCDFVAGAEVSVENYLNYVADQDIYKAFEMGSEFWLWAVNFPRGQTNNRRCTLFRKRALFETGMNYSSHYLINDTWHEMKYTGQFYKTELKKGTESATREKYNAMLASETTEKWHPRNYILLFSDYTDCLLLHVPDIYKGFACMVLVIDPPPSQSQMPEKCKKMFELFCRYDTQEQIYESSCTKPPINLFRK</sequence>
<evidence type="ECO:0000313" key="2">
    <source>
        <dbReference type="EMBL" id="JAC30995.1"/>
    </source>
</evidence>
<dbReference type="InterPro" id="IPR002970">
    <property type="entry name" value="Tick_his-bd"/>
</dbReference>
<reference evidence="2" key="1">
    <citation type="submission" date="2014-03" db="EMBL/GenBank/DDBJ databases">
        <title>The sialotranscriptome of Amblyomma triste, Amblyomma parvum and Amblyomma cajennense ticks, uncovered by 454-based RNA-seq.</title>
        <authorList>
            <person name="Garcia G.R."/>
            <person name="Gardinassi L.G."/>
            <person name="Ribeiro J.M."/>
            <person name="Anatriello E."/>
            <person name="Ferreira B.R."/>
            <person name="Moreira H.N."/>
            <person name="Mafra C."/>
            <person name="Olegario M.M."/>
            <person name="Szabo P.J."/>
            <person name="Miranda-Santos I.K."/>
            <person name="Maruyama S.R."/>
        </authorList>
    </citation>
    <scope>NUCLEOTIDE SEQUENCE</scope>
    <source>
        <strain evidence="2">Mato Grasso do Sul</strain>
        <tissue evidence="2">Salivary glands</tissue>
    </source>
</reference>
<dbReference type="SUPFAM" id="SSF50814">
    <property type="entry name" value="Lipocalins"/>
    <property type="match status" value="1"/>
</dbReference>
<dbReference type="AlphaFoldDB" id="A0A023GE52"/>
<feature type="signal peptide" evidence="1">
    <location>
        <begin position="1"/>
        <end position="24"/>
    </location>
</feature>
<organism evidence="2">
    <name type="scientific">Amblyomma triste</name>
    <name type="common">Neotropical tick</name>
    <dbReference type="NCBI Taxonomy" id="251400"/>
    <lineage>
        <taxon>Eukaryota</taxon>
        <taxon>Metazoa</taxon>
        <taxon>Ecdysozoa</taxon>
        <taxon>Arthropoda</taxon>
        <taxon>Chelicerata</taxon>
        <taxon>Arachnida</taxon>
        <taxon>Acari</taxon>
        <taxon>Parasitiformes</taxon>
        <taxon>Ixodida</taxon>
        <taxon>Ixodoidea</taxon>
        <taxon>Ixodidae</taxon>
        <taxon>Amblyomminae</taxon>
        <taxon>Amblyomma</taxon>
    </lineage>
</organism>
<dbReference type="Pfam" id="PF02098">
    <property type="entry name" value="His_binding"/>
    <property type="match status" value="1"/>
</dbReference>
<evidence type="ECO:0000256" key="1">
    <source>
        <dbReference type="SAM" id="SignalP"/>
    </source>
</evidence>
<dbReference type="GO" id="GO:0030682">
    <property type="term" value="P:symbiont-mediated perturbation of host defenses"/>
    <property type="evidence" value="ECO:0007669"/>
    <property type="project" value="InterPro"/>
</dbReference>
<protein>
    <submittedName>
        <fullName evidence="2">Putative lipocalin-2 1</fullName>
    </submittedName>
</protein>
<accession>A0A023GE52</accession>
<name>A0A023GE52_AMBTT</name>
<dbReference type="Gene3D" id="2.40.128.20">
    <property type="match status" value="1"/>
</dbReference>
<keyword evidence="1" id="KW-0732">Signal</keyword>
<dbReference type="GO" id="GO:0043176">
    <property type="term" value="F:amine binding"/>
    <property type="evidence" value="ECO:0007669"/>
    <property type="project" value="InterPro"/>
</dbReference>